<protein>
    <submittedName>
        <fullName evidence="1">Uncharacterized protein</fullName>
    </submittedName>
</protein>
<dbReference type="AlphaFoldDB" id="A0A3S5FFN8"/>
<sequence>MVMTLRLNDTNGDDESQWSSRMTIMSEDGWRRKQELLQALRQQRIFLRPAQALPEVSTYEDYESWTIATKPFRPLNLFGHEANLLMHRDLGSFDETYFDVEWRSANSLLHFVLLPRTQLYMAPNLFVIYASKLPIGSKWALATERVRRQKLYSGLSRGSISCFGLRICSFKKPD</sequence>
<accession>A0A3S5FFN8</accession>
<dbReference type="Proteomes" id="UP000784294">
    <property type="component" value="Unassembled WGS sequence"/>
</dbReference>
<evidence type="ECO:0000313" key="2">
    <source>
        <dbReference type="Proteomes" id="UP000784294"/>
    </source>
</evidence>
<reference evidence="1" key="1">
    <citation type="submission" date="2018-11" db="EMBL/GenBank/DDBJ databases">
        <authorList>
            <consortium name="Pathogen Informatics"/>
        </authorList>
    </citation>
    <scope>NUCLEOTIDE SEQUENCE</scope>
</reference>
<dbReference type="EMBL" id="CAAALY010244935">
    <property type="protein sequence ID" value="VEL32954.1"/>
    <property type="molecule type" value="Genomic_DNA"/>
</dbReference>
<keyword evidence="2" id="KW-1185">Reference proteome</keyword>
<name>A0A3S5FFN8_9PLAT</name>
<gene>
    <name evidence="1" type="ORF">PXEA_LOCUS26394</name>
</gene>
<evidence type="ECO:0000313" key="1">
    <source>
        <dbReference type="EMBL" id="VEL32954.1"/>
    </source>
</evidence>
<comment type="caution">
    <text evidence="1">The sequence shown here is derived from an EMBL/GenBank/DDBJ whole genome shotgun (WGS) entry which is preliminary data.</text>
</comment>
<organism evidence="1 2">
    <name type="scientific">Protopolystoma xenopodis</name>
    <dbReference type="NCBI Taxonomy" id="117903"/>
    <lineage>
        <taxon>Eukaryota</taxon>
        <taxon>Metazoa</taxon>
        <taxon>Spiralia</taxon>
        <taxon>Lophotrochozoa</taxon>
        <taxon>Platyhelminthes</taxon>
        <taxon>Monogenea</taxon>
        <taxon>Polyopisthocotylea</taxon>
        <taxon>Polystomatidea</taxon>
        <taxon>Polystomatidae</taxon>
        <taxon>Protopolystoma</taxon>
    </lineage>
</organism>
<proteinExistence type="predicted"/>